<organism evidence="1 2">
    <name type="scientific">Conidiobolus coronatus (strain ATCC 28846 / CBS 209.66 / NRRL 28638)</name>
    <name type="common">Delacroixia coronata</name>
    <dbReference type="NCBI Taxonomy" id="796925"/>
    <lineage>
        <taxon>Eukaryota</taxon>
        <taxon>Fungi</taxon>
        <taxon>Fungi incertae sedis</taxon>
        <taxon>Zoopagomycota</taxon>
        <taxon>Entomophthoromycotina</taxon>
        <taxon>Entomophthoromycetes</taxon>
        <taxon>Entomophthorales</taxon>
        <taxon>Ancylistaceae</taxon>
        <taxon>Conidiobolus</taxon>
    </lineage>
</organism>
<evidence type="ECO:0000313" key="2">
    <source>
        <dbReference type="Proteomes" id="UP000070444"/>
    </source>
</evidence>
<gene>
    <name evidence="1" type="ORF">CONCODRAFT_79919</name>
</gene>
<evidence type="ECO:0008006" key="3">
    <source>
        <dbReference type="Google" id="ProtNLM"/>
    </source>
</evidence>
<reference evidence="1 2" key="1">
    <citation type="journal article" date="2015" name="Genome Biol. Evol.">
        <title>Phylogenomic analyses indicate that early fungi evolved digesting cell walls of algal ancestors of land plants.</title>
        <authorList>
            <person name="Chang Y."/>
            <person name="Wang S."/>
            <person name="Sekimoto S."/>
            <person name="Aerts A.L."/>
            <person name="Choi C."/>
            <person name="Clum A."/>
            <person name="LaButti K.M."/>
            <person name="Lindquist E.A."/>
            <person name="Yee Ngan C."/>
            <person name="Ohm R.A."/>
            <person name="Salamov A.A."/>
            <person name="Grigoriev I.V."/>
            <person name="Spatafora J.W."/>
            <person name="Berbee M.L."/>
        </authorList>
    </citation>
    <scope>NUCLEOTIDE SEQUENCE [LARGE SCALE GENOMIC DNA]</scope>
    <source>
        <strain evidence="1 2">NRRL 28638</strain>
    </source>
</reference>
<dbReference type="Proteomes" id="UP000070444">
    <property type="component" value="Unassembled WGS sequence"/>
</dbReference>
<accession>A0A137NZ35</accession>
<dbReference type="CDD" id="cd12148">
    <property type="entry name" value="fungal_TF_MHR"/>
    <property type="match status" value="1"/>
</dbReference>
<sequence length="496" mass="57714">MRFSKNSKGLADVRNITHRYIESRYSSDILNDKCSLSLIQYTHNADDIHSYKWANFRNIEQFGSFIIYSKEVSILDYIFRWSDDLQYIPRIQSFMKDNINAPNEIYKSKPKFNPVIARPLLLILQEAFWSGLIESYFKYFHPFRPIFNLVKFDLKTASDSLLSAIYFGGFVIQPNASDELSTYMKAYAITNVKKILFAVNLSNTQALGIYSHAFYVSGDYSLSRVCFCNFGRMCHALGVNINRKSLATLDQYNRKLMYNIVKLYYNWTKLGVSQYGITSKDEEFDLDIYEPEYHLPNSSLKLYNNDYESVAYSIFCSVFAKLSNFSVAINAKFCKYEVETVKKEIDTIDRITNEAYNDAKLTLEALINIAPEYKNQILGYLIMIKATHIICILCIYSKKFEISENRSLNIIQDILESGIELYEIISNNTYIIDVWSWGLYIVSFYLIQIYPHCTTNQKKKVTFILESIINLYRKEGLNCNSASFLILNTQFKLINT</sequence>
<keyword evidence="2" id="KW-1185">Reference proteome</keyword>
<name>A0A137NZ35_CONC2</name>
<proteinExistence type="predicted"/>
<protein>
    <recommendedName>
        <fullName evidence="3">Transcription factor domain-containing protein</fullName>
    </recommendedName>
</protein>
<dbReference type="AlphaFoldDB" id="A0A137NZ35"/>
<evidence type="ECO:0000313" key="1">
    <source>
        <dbReference type="EMBL" id="KXN68095.1"/>
    </source>
</evidence>
<dbReference type="EMBL" id="KQ964596">
    <property type="protein sequence ID" value="KXN68095.1"/>
    <property type="molecule type" value="Genomic_DNA"/>
</dbReference>